<dbReference type="SUPFAM" id="SSF102705">
    <property type="entry name" value="NIF3 (NGG1p interacting factor 3)-like"/>
    <property type="match status" value="1"/>
</dbReference>
<dbReference type="Gene3D" id="3.30.70.120">
    <property type="match status" value="1"/>
</dbReference>
<dbReference type="RefSeq" id="WP_048594800.1">
    <property type="nucleotide sequence ID" value="NZ_CVLB01000001.1"/>
</dbReference>
<dbReference type="InterPro" id="IPR036069">
    <property type="entry name" value="DUF34/NIF3_sf"/>
</dbReference>
<reference evidence="2" key="1">
    <citation type="submission" date="2015-04" db="EMBL/GenBank/DDBJ databases">
        <authorList>
            <person name="Mushtaq Mamoona"/>
        </authorList>
    </citation>
    <scope>NUCLEOTIDE SEQUENCE [LARGE SCALE GENOMIC DNA]</scope>
    <source>
        <strain evidence="2">AN4859/03</strain>
    </source>
</reference>
<dbReference type="Proteomes" id="UP000043763">
    <property type="component" value="Unassembled WGS sequence"/>
</dbReference>
<sequence length="115" mass="13295">MNIRKVKIEIYIPEKYTQKLREALNNIGALGVGNYDNVMSVTKITGYWRPLENANPFDGKVNEISKAPEDKVEFSTDVKNIENIIKVMKEVHPYEEPVINIIPLLNDRFDVNLNY</sequence>
<dbReference type="EMBL" id="CVLB01000001">
    <property type="protein sequence ID" value="CRF33656.1"/>
    <property type="molecule type" value="Genomic_DNA"/>
</dbReference>
<dbReference type="OrthoDB" id="1690807at2"/>
<dbReference type="PANTHER" id="PTHR41774">
    <property type="match status" value="1"/>
</dbReference>
<name>A0A0G4K7Q3_9SPIR</name>
<gene>
    <name evidence="1" type="ORF">BRSU_1583</name>
</gene>
<keyword evidence="2" id="KW-1185">Reference proteome</keyword>
<dbReference type="InterPro" id="IPR015867">
    <property type="entry name" value="N-reg_PII/ATP_PRibTrfase_C"/>
</dbReference>
<accession>A0A0G4K7Q3</accession>
<dbReference type="AlphaFoldDB" id="A0A0G4K7Q3"/>
<dbReference type="PANTHER" id="PTHR41774:SF1">
    <property type="entry name" value="NGG1P INTERACTING FACTOR NIF3"/>
    <property type="match status" value="1"/>
</dbReference>
<evidence type="ECO:0000313" key="1">
    <source>
        <dbReference type="EMBL" id="CRF33656.1"/>
    </source>
</evidence>
<organism evidence="1 2">
    <name type="scientific">Brachyspira suanatina</name>
    <dbReference type="NCBI Taxonomy" id="381802"/>
    <lineage>
        <taxon>Bacteria</taxon>
        <taxon>Pseudomonadati</taxon>
        <taxon>Spirochaetota</taxon>
        <taxon>Spirochaetia</taxon>
        <taxon>Brachyspirales</taxon>
        <taxon>Brachyspiraceae</taxon>
        <taxon>Brachyspira</taxon>
    </lineage>
</organism>
<proteinExistence type="predicted"/>
<protein>
    <submittedName>
        <fullName evidence="1">Cytochrome C biogenesis protein</fullName>
    </submittedName>
</protein>
<evidence type="ECO:0000313" key="2">
    <source>
        <dbReference type="Proteomes" id="UP000043763"/>
    </source>
</evidence>